<evidence type="ECO:0000313" key="2">
    <source>
        <dbReference type="EMBL" id="GLK50955.1"/>
    </source>
</evidence>
<keyword evidence="1" id="KW-0812">Transmembrane</keyword>
<feature type="transmembrane region" description="Helical" evidence="1">
    <location>
        <begin position="121"/>
        <end position="146"/>
    </location>
</feature>
<protein>
    <submittedName>
        <fullName evidence="2">Uncharacterized protein</fullName>
    </submittedName>
</protein>
<keyword evidence="1" id="KW-1133">Transmembrane helix</keyword>
<proteinExistence type="predicted"/>
<dbReference type="Pfam" id="PF05656">
    <property type="entry name" value="DUF805"/>
    <property type="match status" value="1"/>
</dbReference>
<reference evidence="2" key="1">
    <citation type="journal article" date="2014" name="Int. J. Syst. Evol. Microbiol.">
        <title>Complete genome sequence of Corynebacterium casei LMG S-19264T (=DSM 44701T), isolated from a smear-ripened cheese.</title>
        <authorList>
            <consortium name="US DOE Joint Genome Institute (JGI-PGF)"/>
            <person name="Walter F."/>
            <person name="Albersmeier A."/>
            <person name="Kalinowski J."/>
            <person name="Ruckert C."/>
        </authorList>
    </citation>
    <scope>NUCLEOTIDE SEQUENCE</scope>
    <source>
        <strain evidence="2">VKM B-1513</strain>
    </source>
</reference>
<dbReference type="GO" id="GO:0016020">
    <property type="term" value="C:membrane"/>
    <property type="evidence" value="ECO:0007669"/>
    <property type="project" value="InterPro"/>
</dbReference>
<keyword evidence="3" id="KW-1185">Reference proteome</keyword>
<organism evidence="2 3">
    <name type="scientific">Maricaulis virginensis</name>
    <dbReference type="NCBI Taxonomy" id="144022"/>
    <lineage>
        <taxon>Bacteria</taxon>
        <taxon>Pseudomonadati</taxon>
        <taxon>Pseudomonadota</taxon>
        <taxon>Alphaproteobacteria</taxon>
        <taxon>Maricaulales</taxon>
        <taxon>Maricaulaceae</taxon>
        <taxon>Maricaulis</taxon>
    </lineage>
</organism>
<feature type="transmembrane region" description="Helical" evidence="1">
    <location>
        <begin position="55"/>
        <end position="73"/>
    </location>
</feature>
<dbReference type="EMBL" id="BSFE01000001">
    <property type="protein sequence ID" value="GLK50955.1"/>
    <property type="molecule type" value="Genomic_DNA"/>
</dbReference>
<dbReference type="InterPro" id="IPR008523">
    <property type="entry name" value="DUF805"/>
</dbReference>
<evidence type="ECO:0000256" key="1">
    <source>
        <dbReference type="SAM" id="Phobius"/>
    </source>
</evidence>
<keyword evidence="1" id="KW-0472">Membrane</keyword>
<reference evidence="2" key="2">
    <citation type="submission" date="2023-01" db="EMBL/GenBank/DDBJ databases">
        <authorList>
            <person name="Sun Q."/>
            <person name="Evtushenko L."/>
        </authorList>
    </citation>
    <scope>NUCLEOTIDE SEQUENCE</scope>
    <source>
        <strain evidence="2">VKM B-1513</strain>
    </source>
</reference>
<name>A0A9W6IKU9_9PROT</name>
<feature type="transmembrane region" description="Helical" evidence="1">
    <location>
        <begin position="85"/>
        <end position="109"/>
    </location>
</feature>
<dbReference type="AlphaFoldDB" id="A0A9W6IKU9"/>
<accession>A0A9W6IKU9</accession>
<gene>
    <name evidence="2" type="ORF">GCM10017621_04630</name>
</gene>
<dbReference type="Proteomes" id="UP001143486">
    <property type="component" value="Unassembled WGS sequence"/>
</dbReference>
<feature type="transmembrane region" description="Helical" evidence="1">
    <location>
        <begin position="29"/>
        <end position="49"/>
    </location>
</feature>
<sequence length="153" mass="15830">MALNDFIIDPKDAQRILIGASGKLGPMEFAQGLVALLAAAIVLQFIALVPVIGGLINLVGSLALLFCWVCIFAKRFHDAGQSGWLAAAAFVVMIVISIVLSMILMPVIVGASLSNPAGYQAAGLSTALVSIIISVMANGAVGFYAYRLKPAAV</sequence>
<comment type="caution">
    <text evidence="2">The sequence shown here is derived from an EMBL/GenBank/DDBJ whole genome shotgun (WGS) entry which is preliminary data.</text>
</comment>
<evidence type="ECO:0000313" key="3">
    <source>
        <dbReference type="Proteomes" id="UP001143486"/>
    </source>
</evidence>
<dbReference type="RefSeq" id="WP_271185347.1">
    <property type="nucleotide sequence ID" value="NZ_BSFE01000001.1"/>
</dbReference>